<sequence length="92" mass="10367">MIVGFIVAVVLILLIAAAAVVARRKMPSNRTDYFTAKYGGSIDRMLRESPVDKDSLRLIRDTDKRGEIRATRALIKQDPVPLEVAVEFIRRL</sequence>
<dbReference type="Proteomes" id="UP000198976">
    <property type="component" value="Chromosome I"/>
</dbReference>
<accession>A0ABY0V929</accession>
<evidence type="ECO:0000313" key="2">
    <source>
        <dbReference type="Proteomes" id="UP000198976"/>
    </source>
</evidence>
<keyword evidence="2" id="KW-1185">Reference proteome</keyword>
<dbReference type="EMBL" id="LT629792">
    <property type="protein sequence ID" value="SDT99691.1"/>
    <property type="molecule type" value="Genomic_DNA"/>
</dbReference>
<organism evidence="1 2">
    <name type="scientific">Schaalia radingae</name>
    <dbReference type="NCBI Taxonomy" id="131110"/>
    <lineage>
        <taxon>Bacteria</taxon>
        <taxon>Bacillati</taxon>
        <taxon>Actinomycetota</taxon>
        <taxon>Actinomycetes</taxon>
        <taxon>Actinomycetales</taxon>
        <taxon>Actinomycetaceae</taxon>
        <taxon>Schaalia</taxon>
    </lineage>
</organism>
<dbReference type="RefSeq" id="WP_154955707.1">
    <property type="nucleotide sequence ID" value="NZ_LT629792.1"/>
</dbReference>
<name>A0ABY0V929_9ACTO</name>
<protein>
    <submittedName>
        <fullName evidence="1">Uncharacterized protein</fullName>
    </submittedName>
</protein>
<reference evidence="1 2" key="1">
    <citation type="submission" date="2016-10" db="EMBL/GenBank/DDBJ databases">
        <authorList>
            <person name="Varghese N."/>
            <person name="Submissions S."/>
        </authorList>
    </citation>
    <scope>NUCLEOTIDE SEQUENCE [LARGE SCALE GENOMIC DNA]</scope>
    <source>
        <strain evidence="1 2">DSM 9169</strain>
    </source>
</reference>
<proteinExistence type="predicted"/>
<gene>
    <name evidence="1" type="ORF">SAMN04489714_1510</name>
</gene>
<evidence type="ECO:0000313" key="1">
    <source>
        <dbReference type="EMBL" id="SDT99691.1"/>
    </source>
</evidence>